<keyword evidence="11" id="KW-1185">Reference proteome</keyword>
<dbReference type="GO" id="GO:0017119">
    <property type="term" value="C:Golgi transport complex"/>
    <property type="evidence" value="ECO:0007669"/>
    <property type="project" value="InterPro"/>
</dbReference>
<dbReference type="OrthoDB" id="245173at2759"/>
<dbReference type="GO" id="GO:0000139">
    <property type="term" value="C:Golgi membrane"/>
    <property type="evidence" value="ECO:0007669"/>
    <property type="project" value="UniProtKB-SubCell"/>
</dbReference>
<evidence type="ECO:0000256" key="9">
    <source>
        <dbReference type="SAM" id="Coils"/>
    </source>
</evidence>
<feature type="non-terminal residue" evidence="10">
    <location>
        <position position="1"/>
    </location>
</feature>
<dbReference type="AlphaFoldDB" id="A0A232EZQ3"/>
<keyword evidence="7" id="KW-0472">Membrane</keyword>
<protein>
    <recommendedName>
        <fullName evidence="3">Conserved oligomeric Golgi complex subunit 7</fullName>
    </recommendedName>
    <alternativeName>
        <fullName evidence="8">Component of oligomeric Golgi complex 7</fullName>
    </alternativeName>
</protein>
<comment type="caution">
    <text evidence="10">The sequence shown here is derived from an EMBL/GenBank/DDBJ whole genome shotgun (WGS) entry which is preliminary data.</text>
</comment>
<dbReference type="PANTHER" id="PTHR21443:SF0">
    <property type="entry name" value="CONSERVED OLIGOMERIC GOLGI COMPLEX SUBUNIT 7"/>
    <property type="match status" value="1"/>
</dbReference>
<evidence type="ECO:0000256" key="6">
    <source>
        <dbReference type="ARBA" id="ARBA00023034"/>
    </source>
</evidence>
<name>A0A232EZQ3_9HYME</name>
<gene>
    <name evidence="10" type="ORF">TSAR_000324</name>
</gene>
<dbReference type="EMBL" id="NNAY01001510">
    <property type="protein sequence ID" value="OXU23750.1"/>
    <property type="molecule type" value="Genomic_DNA"/>
</dbReference>
<dbReference type="InterPro" id="IPR019335">
    <property type="entry name" value="COG7"/>
</dbReference>
<accession>A0A232EZQ3</accession>
<evidence type="ECO:0000313" key="10">
    <source>
        <dbReference type="EMBL" id="OXU23750.1"/>
    </source>
</evidence>
<evidence type="ECO:0000256" key="8">
    <source>
        <dbReference type="ARBA" id="ARBA00031345"/>
    </source>
</evidence>
<dbReference type="GO" id="GO:0007030">
    <property type="term" value="P:Golgi organization"/>
    <property type="evidence" value="ECO:0007669"/>
    <property type="project" value="TreeGrafter"/>
</dbReference>
<keyword evidence="9" id="KW-0175">Coiled coil</keyword>
<evidence type="ECO:0000256" key="2">
    <source>
        <dbReference type="ARBA" id="ARBA00005831"/>
    </source>
</evidence>
<dbReference type="Pfam" id="PF10191">
    <property type="entry name" value="COG7"/>
    <property type="match status" value="1"/>
</dbReference>
<proteinExistence type="inferred from homology"/>
<keyword evidence="4" id="KW-0813">Transport</keyword>
<evidence type="ECO:0000256" key="3">
    <source>
        <dbReference type="ARBA" id="ARBA00020984"/>
    </source>
</evidence>
<feature type="coiled-coil region" evidence="9">
    <location>
        <begin position="117"/>
        <end position="144"/>
    </location>
</feature>
<dbReference type="GO" id="GO:0006886">
    <property type="term" value="P:intracellular protein transport"/>
    <property type="evidence" value="ECO:0007669"/>
    <property type="project" value="InterPro"/>
</dbReference>
<dbReference type="GO" id="GO:0006890">
    <property type="term" value="P:retrograde vesicle-mediated transport, Golgi to endoplasmic reticulum"/>
    <property type="evidence" value="ECO:0007669"/>
    <property type="project" value="TreeGrafter"/>
</dbReference>
<organism evidence="10 11">
    <name type="scientific">Trichomalopsis sarcophagae</name>
    <dbReference type="NCBI Taxonomy" id="543379"/>
    <lineage>
        <taxon>Eukaryota</taxon>
        <taxon>Metazoa</taxon>
        <taxon>Ecdysozoa</taxon>
        <taxon>Arthropoda</taxon>
        <taxon>Hexapoda</taxon>
        <taxon>Insecta</taxon>
        <taxon>Pterygota</taxon>
        <taxon>Neoptera</taxon>
        <taxon>Endopterygota</taxon>
        <taxon>Hymenoptera</taxon>
        <taxon>Apocrita</taxon>
        <taxon>Proctotrupomorpha</taxon>
        <taxon>Chalcidoidea</taxon>
        <taxon>Pteromalidae</taxon>
        <taxon>Pteromalinae</taxon>
        <taxon>Trichomalopsis</taxon>
    </lineage>
</organism>
<evidence type="ECO:0000313" key="11">
    <source>
        <dbReference type="Proteomes" id="UP000215335"/>
    </source>
</evidence>
<comment type="similarity">
    <text evidence="2">Belongs to the COG7 family.</text>
</comment>
<evidence type="ECO:0000256" key="4">
    <source>
        <dbReference type="ARBA" id="ARBA00022448"/>
    </source>
</evidence>
<keyword evidence="5" id="KW-0653">Protein transport</keyword>
<comment type="subcellular location">
    <subcellularLocation>
        <location evidence="1">Golgi apparatus membrane</location>
        <topology evidence="1">Peripheral membrane protein</topology>
    </subcellularLocation>
</comment>
<evidence type="ECO:0000256" key="5">
    <source>
        <dbReference type="ARBA" id="ARBA00022927"/>
    </source>
</evidence>
<dbReference type="Proteomes" id="UP000215335">
    <property type="component" value="Unassembled WGS sequence"/>
</dbReference>
<sequence>ISSTAAALLDSAKKSINRRTEGLRPPSDAGIVSEPELSCRTEAASKMDISQALAEDEFDPVDLINKICRTEEARENVETYLSSILMKLQLYVQQVNASLEETSQNVLSNMPKVLRDTQLLQQEALALKEKMQTVKKELENVEKGTTSSIQMLEKLDKIKTEYINKTEGQRESDNWAAATNEIEDIFESGDVEKIADTLCGMQKSLSVLINTPDYEDKKLQLEGLKNRLEALTSPKLVQAFTAGSLDQSKIYVDVFTKMDRLPQLIKYYYNCQKVSLAQEWRKTIEFAQDENVIYWLRVYYDKLLSVWHDQVKWCNQVFPNLSLTTLVELHTDLLQSLDPSIGDCIEAALKQQSNAVKLSILMELKQMTRQFAVNLSSVLDTAPQQERIADDKAQGLARAVYAPFIPYINKYGIYESSHLGQQLNALEFAQEDLSDTISALSLSVSKVMDYANEANKRCKLFTEGCAYPSLVKAFNTFFNNYQEKFKIGMKQLHKRKVKHEDWNLFQMCLTLMQTTGEFLGLLEQFEKSLLTDIINVYIKLQTPEKNVFLQYKTLLLTQAAQSELQEFITTIQKEEKSILDSTMKSVQKLCSDLHRSTYEVIFAPIFTQLLLVRKAPAWSADANKTSTISSDLPDFSFAPQEYITQVGQYLMTLPQHLEPFLLRDNPSLTKTLKAADSQYSQESCESGFTNILLGIVAKETCQMFQDQTWGIYELNAAACKQLATDIDYLGNILEELGLSLSENLQQMSQLLRIAPEDYQNGSVGCNPRVVAAVRQMRNITSSG</sequence>
<reference evidence="10 11" key="1">
    <citation type="journal article" date="2017" name="Curr. Biol.">
        <title>The Evolution of Venom by Co-option of Single-Copy Genes.</title>
        <authorList>
            <person name="Martinson E.O."/>
            <person name="Mrinalini"/>
            <person name="Kelkar Y.D."/>
            <person name="Chang C.H."/>
            <person name="Werren J.H."/>
        </authorList>
    </citation>
    <scope>NUCLEOTIDE SEQUENCE [LARGE SCALE GENOMIC DNA]</scope>
    <source>
        <strain evidence="10 11">Alberta</strain>
        <tissue evidence="10">Whole body</tissue>
    </source>
</reference>
<evidence type="ECO:0000256" key="7">
    <source>
        <dbReference type="ARBA" id="ARBA00023136"/>
    </source>
</evidence>
<keyword evidence="6" id="KW-0333">Golgi apparatus</keyword>
<dbReference type="PANTHER" id="PTHR21443">
    <property type="entry name" value="CONSERVED OLIGOMERIC GOLGI COMPLEX COMPONENT 7"/>
    <property type="match status" value="1"/>
</dbReference>
<evidence type="ECO:0000256" key="1">
    <source>
        <dbReference type="ARBA" id="ARBA00004395"/>
    </source>
</evidence>
<dbReference type="STRING" id="543379.A0A232EZQ3"/>